<evidence type="ECO:0000256" key="2">
    <source>
        <dbReference type="ARBA" id="ARBA00023054"/>
    </source>
</evidence>
<feature type="compositionally biased region" description="Basic residues" evidence="3">
    <location>
        <begin position="134"/>
        <end position="145"/>
    </location>
</feature>
<feature type="compositionally biased region" description="Polar residues" evidence="3">
    <location>
        <begin position="189"/>
        <end position="201"/>
    </location>
</feature>
<dbReference type="GO" id="GO:0042393">
    <property type="term" value="F:histone binding"/>
    <property type="evidence" value="ECO:0007669"/>
    <property type="project" value="TreeGrafter"/>
</dbReference>
<feature type="region of interest" description="Disordered" evidence="3">
    <location>
        <begin position="82"/>
        <end position="162"/>
    </location>
</feature>
<evidence type="ECO:0000313" key="5">
    <source>
        <dbReference type="Proteomes" id="UP000307173"/>
    </source>
</evidence>
<reference evidence="4 5" key="1">
    <citation type="journal article" date="2019" name="Front. Genet.">
        <title>Whole-Genome Sequencing of the Opportunistic Yeast Pathogen Candida inconspicua Uncovers Its Hybrid Origin.</title>
        <authorList>
            <person name="Mixao V."/>
            <person name="Hansen A.P."/>
            <person name="Saus E."/>
            <person name="Boekhout T."/>
            <person name="Lass-Florl C."/>
            <person name="Gabaldon T."/>
        </authorList>
    </citation>
    <scope>NUCLEOTIDE SEQUENCE [LARGE SCALE GENOMIC DNA]</scope>
    <source>
        <strain evidence="4 5">CBS 180</strain>
    </source>
</reference>
<evidence type="ECO:0000256" key="3">
    <source>
        <dbReference type="SAM" id="MobiDB-lite"/>
    </source>
</evidence>
<dbReference type="GO" id="GO:0005730">
    <property type="term" value="C:nucleolus"/>
    <property type="evidence" value="ECO:0007669"/>
    <property type="project" value="TreeGrafter"/>
</dbReference>
<keyword evidence="5" id="KW-1185">Reference proteome</keyword>
<evidence type="ECO:0000313" key="4">
    <source>
        <dbReference type="EMBL" id="TID16226.1"/>
    </source>
</evidence>
<name>A0A4T0WWK8_9ASCO</name>
<feature type="compositionally biased region" description="Low complexity" evidence="3">
    <location>
        <begin position="93"/>
        <end position="124"/>
    </location>
</feature>
<dbReference type="GO" id="GO:0006360">
    <property type="term" value="P:transcription by RNA polymerase I"/>
    <property type="evidence" value="ECO:0007669"/>
    <property type="project" value="TreeGrafter"/>
</dbReference>
<dbReference type="AlphaFoldDB" id="A0A4T0WWK8"/>
<dbReference type="Proteomes" id="UP000307173">
    <property type="component" value="Unassembled WGS sequence"/>
</dbReference>
<protein>
    <recommendedName>
        <fullName evidence="6">SPT2 chromatin protein</fullName>
    </recommendedName>
</protein>
<evidence type="ECO:0000256" key="1">
    <source>
        <dbReference type="ARBA" id="ARBA00006461"/>
    </source>
</evidence>
<sequence length="397" mass="45903">MSFSALLGKITKDKKLEEKAKVLESKSYQSPQPSKQSQSNIIKRTPSLSLSALSSISYPQEEDPAVARLKEARRLEKEKQLAIKNAKYGTKLTSSRKQSTSTSTSTTTTKQRQQASLQQQRQKSPPLPPPPPKSRFKFKPLKHNLKISATDVQRKPSSHVSFSQLMEQASKIENPLTATSFHFVKKPQSKQPSKAYQSLQKSRSRQTESAPTSTSPASSSPQPSMKHSRPTFAKPNPELLKRLQKKQKSPLEQQRTNRQTRPITTNQSRSKPDNYDIDAQDEDDEFDNYDYNDYDEYEDDGFIVDDNEDDEFNNSRQREYQNMRSKGYSKDEIWSIFNRGRKRDYDDYDDYSDMEATGTEILEEEDRTLKAAKLDDLREQKLLEEKAREKRKRLKRL</sequence>
<dbReference type="InterPro" id="IPR013256">
    <property type="entry name" value="Chromatin_SPT2"/>
</dbReference>
<dbReference type="OrthoDB" id="2401875at2759"/>
<feature type="compositionally biased region" description="Low complexity" evidence="3">
    <location>
        <begin position="209"/>
        <end position="224"/>
    </location>
</feature>
<evidence type="ECO:0008006" key="6">
    <source>
        <dbReference type="Google" id="ProtNLM"/>
    </source>
</evidence>
<comment type="caution">
    <text evidence="4">The sequence shown here is derived from an EMBL/GenBank/DDBJ whole genome shotgun (WGS) entry which is preliminary data.</text>
</comment>
<dbReference type="PANTHER" id="PTHR22691">
    <property type="entry name" value="YEAST SPT2-RELATED"/>
    <property type="match status" value="1"/>
</dbReference>
<feature type="compositionally biased region" description="Low complexity" evidence="3">
    <location>
        <begin position="25"/>
        <end position="39"/>
    </location>
</feature>
<feature type="region of interest" description="Disordered" evidence="3">
    <location>
        <begin position="183"/>
        <end position="325"/>
    </location>
</feature>
<comment type="similarity">
    <text evidence="1">Belongs to the SPT2 family.</text>
</comment>
<dbReference type="Pfam" id="PF08243">
    <property type="entry name" value="SPT2"/>
    <property type="match status" value="1"/>
</dbReference>
<dbReference type="GO" id="GO:0003677">
    <property type="term" value="F:DNA binding"/>
    <property type="evidence" value="ECO:0007669"/>
    <property type="project" value="TreeGrafter"/>
</dbReference>
<keyword evidence="2" id="KW-0175">Coiled coil</keyword>
<organism evidence="4 5">
    <name type="scientific">Pichia inconspicua</name>
    <dbReference type="NCBI Taxonomy" id="52247"/>
    <lineage>
        <taxon>Eukaryota</taxon>
        <taxon>Fungi</taxon>
        <taxon>Dikarya</taxon>
        <taxon>Ascomycota</taxon>
        <taxon>Saccharomycotina</taxon>
        <taxon>Pichiomycetes</taxon>
        <taxon>Pichiales</taxon>
        <taxon>Pichiaceae</taxon>
        <taxon>Pichia</taxon>
    </lineage>
</organism>
<gene>
    <name evidence="4" type="ORF">CANINC_004225</name>
</gene>
<dbReference type="SMART" id="SM00784">
    <property type="entry name" value="SPT2"/>
    <property type="match status" value="1"/>
</dbReference>
<proteinExistence type="inferred from homology"/>
<dbReference type="GO" id="GO:0006334">
    <property type="term" value="P:nucleosome assembly"/>
    <property type="evidence" value="ECO:0007669"/>
    <property type="project" value="TreeGrafter"/>
</dbReference>
<dbReference type="STRING" id="52247.A0A4T0WWK8"/>
<dbReference type="EMBL" id="SELW01000645">
    <property type="protein sequence ID" value="TID16226.1"/>
    <property type="molecule type" value="Genomic_DNA"/>
</dbReference>
<feature type="compositionally biased region" description="Polar residues" evidence="3">
    <location>
        <begin position="250"/>
        <end position="269"/>
    </location>
</feature>
<dbReference type="PANTHER" id="PTHR22691:SF8">
    <property type="entry name" value="PROTEIN SPT2 HOMOLOG"/>
    <property type="match status" value="1"/>
</dbReference>
<feature type="compositionally biased region" description="Acidic residues" evidence="3">
    <location>
        <begin position="275"/>
        <end position="312"/>
    </location>
</feature>
<accession>A0A4T0WWK8</accession>
<feature type="region of interest" description="Disordered" evidence="3">
    <location>
        <begin position="23"/>
        <end position="43"/>
    </location>
</feature>